<dbReference type="PANTHER" id="PTHR46669:SF1">
    <property type="entry name" value="LEUCINE-RICH PPR MOTIF-CONTAINING PROTEIN, MITOCHONDRIAL"/>
    <property type="match status" value="1"/>
</dbReference>
<dbReference type="EMBL" id="KZ309050">
    <property type="protein sequence ID" value="KAG8236613.1"/>
    <property type="molecule type" value="Genomic_DNA"/>
</dbReference>
<dbReference type="InterPro" id="IPR002885">
    <property type="entry name" value="PPR_rpt"/>
</dbReference>
<evidence type="ECO:0000256" key="1">
    <source>
        <dbReference type="ARBA" id="ARBA00022737"/>
    </source>
</evidence>
<dbReference type="OrthoDB" id="767661at2759"/>
<dbReference type="Pfam" id="PF17177">
    <property type="entry name" value="PPR_long"/>
    <property type="match status" value="1"/>
</dbReference>
<dbReference type="GO" id="GO:0005634">
    <property type="term" value="C:nucleus"/>
    <property type="evidence" value="ECO:0007669"/>
    <property type="project" value="TreeGrafter"/>
</dbReference>
<feature type="repeat" description="PPR" evidence="2">
    <location>
        <begin position="212"/>
        <end position="246"/>
    </location>
</feature>
<dbReference type="Proteomes" id="UP000792457">
    <property type="component" value="Unassembled WGS sequence"/>
</dbReference>
<sequence length="497" mass="55795">MHISLSFCVEERNLAVSHLAAQELAMSAFRRLKLEVNKFQRAKKSDIESILKGNLKDLLIDGKEIVFLLRCCGSLLRNENLMSRNKLIDILWKKICDSGLPLSNDYFSALLETYVENARHVSPKMFLNDMKRLHVEPSRETLIKLLLCSRSDMGPKHTMDNIVEIVEELKSRGHSANIEMFEALASSLAEAGDLLGAEDIVETMIEAKLEPTATVYTSLINGYIKLEDKSSILKVLNEMEKRNLSMLESHYLSVVEKLAEAVHYSEKKGTQFAKEISNVLPLVRISEGGSVLHCISNAVLALVNERKEDVALSLILFLPHKLLSGNQFLEPLPVLFSKEVVKADCDAETVIKICDQLESLTVPLIRIQDFLEPYLLHAAVGLSLHLGKKNLSHLLLKALYLRGAVIRPHYFWPILCVVAKEEDSNEKEILMLLKNMTEMGVEADYDTLSIYILPFLDKKHSALDMLSILKEFGATGIVPRTAITIYLISKGDLQQAG</sequence>
<dbReference type="InterPro" id="IPR033443">
    <property type="entry name" value="PROP1-like_PPR_dom"/>
</dbReference>
<reference evidence="4" key="1">
    <citation type="submission" date="2013-04" db="EMBL/GenBank/DDBJ databases">
        <authorList>
            <person name="Qu J."/>
            <person name="Murali S.C."/>
            <person name="Bandaranaike D."/>
            <person name="Bellair M."/>
            <person name="Blankenburg K."/>
            <person name="Chao H."/>
            <person name="Dinh H."/>
            <person name="Doddapaneni H."/>
            <person name="Downs B."/>
            <person name="Dugan-Rocha S."/>
            <person name="Elkadiri S."/>
            <person name="Gnanaolivu R.D."/>
            <person name="Hernandez B."/>
            <person name="Javaid M."/>
            <person name="Jayaseelan J.C."/>
            <person name="Lee S."/>
            <person name="Li M."/>
            <person name="Ming W."/>
            <person name="Munidasa M."/>
            <person name="Muniz J."/>
            <person name="Nguyen L."/>
            <person name="Ongeri F."/>
            <person name="Osuji N."/>
            <person name="Pu L.-L."/>
            <person name="Puazo M."/>
            <person name="Qu C."/>
            <person name="Quiroz J."/>
            <person name="Raj R."/>
            <person name="Weissenberger G."/>
            <person name="Xin Y."/>
            <person name="Zou X."/>
            <person name="Han Y."/>
            <person name="Richards S."/>
            <person name="Worley K."/>
            <person name="Muzny D."/>
            <person name="Gibbs R."/>
        </authorList>
    </citation>
    <scope>NUCLEOTIDE SEQUENCE</scope>
    <source>
        <strain evidence="4">Sampled in the wild</strain>
    </source>
</reference>
<name>A0A8K0P969_LADFU</name>
<comment type="caution">
    <text evidence="4">The sequence shown here is derived from an EMBL/GenBank/DDBJ whole genome shotgun (WGS) entry which is preliminary data.</text>
</comment>
<gene>
    <name evidence="4" type="ORF">J437_LFUL017054</name>
</gene>
<dbReference type="InterPro" id="IPR033490">
    <property type="entry name" value="LRP130"/>
</dbReference>
<dbReference type="InterPro" id="IPR011990">
    <property type="entry name" value="TPR-like_helical_dom_sf"/>
</dbReference>
<keyword evidence="1" id="KW-0677">Repeat</keyword>
<reference evidence="4" key="2">
    <citation type="submission" date="2017-10" db="EMBL/GenBank/DDBJ databases">
        <title>Ladona fulva Genome sequencing and assembly.</title>
        <authorList>
            <person name="Murali S."/>
            <person name="Richards S."/>
            <person name="Bandaranaike D."/>
            <person name="Bellair M."/>
            <person name="Blankenburg K."/>
            <person name="Chao H."/>
            <person name="Dinh H."/>
            <person name="Doddapaneni H."/>
            <person name="Dugan-Rocha S."/>
            <person name="Elkadiri S."/>
            <person name="Gnanaolivu R."/>
            <person name="Hernandez B."/>
            <person name="Skinner E."/>
            <person name="Javaid M."/>
            <person name="Lee S."/>
            <person name="Li M."/>
            <person name="Ming W."/>
            <person name="Munidasa M."/>
            <person name="Muniz J."/>
            <person name="Nguyen L."/>
            <person name="Hughes D."/>
            <person name="Osuji N."/>
            <person name="Pu L.-L."/>
            <person name="Puazo M."/>
            <person name="Qu C."/>
            <person name="Quiroz J."/>
            <person name="Raj R."/>
            <person name="Weissenberger G."/>
            <person name="Xin Y."/>
            <person name="Zou X."/>
            <person name="Han Y."/>
            <person name="Worley K."/>
            <person name="Muzny D."/>
            <person name="Gibbs R."/>
        </authorList>
    </citation>
    <scope>NUCLEOTIDE SEQUENCE</scope>
    <source>
        <strain evidence="4">Sampled in the wild</strain>
    </source>
</reference>
<evidence type="ECO:0000256" key="2">
    <source>
        <dbReference type="PROSITE-ProRule" id="PRU00708"/>
    </source>
</evidence>
<dbReference type="GO" id="GO:0070129">
    <property type="term" value="P:regulation of mitochondrial translation"/>
    <property type="evidence" value="ECO:0007669"/>
    <property type="project" value="TreeGrafter"/>
</dbReference>
<dbReference type="Gene3D" id="1.25.40.10">
    <property type="entry name" value="Tetratricopeptide repeat domain"/>
    <property type="match status" value="1"/>
</dbReference>
<proteinExistence type="predicted"/>
<evidence type="ECO:0000313" key="4">
    <source>
        <dbReference type="EMBL" id="KAG8236613.1"/>
    </source>
</evidence>
<accession>A0A8K0P969</accession>
<dbReference type="GO" id="GO:0005739">
    <property type="term" value="C:mitochondrion"/>
    <property type="evidence" value="ECO:0007669"/>
    <property type="project" value="TreeGrafter"/>
</dbReference>
<keyword evidence="5" id="KW-1185">Reference proteome</keyword>
<feature type="domain" description="PROP1-like PPR" evidence="3">
    <location>
        <begin position="145"/>
        <end position="256"/>
    </location>
</feature>
<evidence type="ECO:0000259" key="3">
    <source>
        <dbReference type="Pfam" id="PF17177"/>
    </source>
</evidence>
<protein>
    <recommendedName>
        <fullName evidence="3">PROP1-like PPR domain-containing protein</fullName>
    </recommendedName>
</protein>
<dbReference type="AlphaFoldDB" id="A0A8K0P969"/>
<feature type="repeat" description="PPR" evidence="2">
    <location>
        <begin position="177"/>
        <end position="211"/>
    </location>
</feature>
<dbReference type="GO" id="GO:0003730">
    <property type="term" value="F:mRNA 3'-UTR binding"/>
    <property type="evidence" value="ECO:0007669"/>
    <property type="project" value="TreeGrafter"/>
</dbReference>
<feature type="non-terminal residue" evidence="4">
    <location>
        <position position="497"/>
    </location>
</feature>
<dbReference type="PANTHER" id="PTHR46669">
    <property type="entry name" value="LEUCINE-RICH PPR MOTIF-CONTAINING PROTEIN, MITOCHONDRIAL"/>
    <property type="match status" value="1"/>
</dbReference>
<dbReference type="PROSITE" id="PS51375">
    <property type="entry name" value="PPR"/>
    <property type="match status" value="2"/>
</dbReference>
<evidence type="ECO:0000313" key="5">
    <source>
        <dbReference type="Proteomes" id="UP000792457"/>
    </source>
</evidence>
<organism evidence="4 5">
    <name type="scientific">Ladona fulva</name>
    <name type="common">Scarce chaser dragonfly</name>
    <name type="synonym">Libellula fulva</name>
    <dbReference type="NCBI Taxonomy" id="123851"/>
    <lineage>
        <taxon>Eukaryota</taxon>
        <taxon>Metazoa</taxon>
        <taxon>Ecdysozoa</taxon>
        <taxon>Arthropoda</taxon>
        <taxon>Hexapoda</taxon>
        <taxon>Insecta</taxon>
        <taxon>Pterygota</taxon>
        <taxon>Palaeoptera</taxon>
        <taxon>Odonata</taxon>
        <taxon>Epiprocta</taxon>
        <taxon>Anisoptera</taxon>
        <taxon>Libelluloidea</taxon>
        <taxon>Libellulidae</taxon>
        <taxon>Ladona</taxon>
    </lineage>
</organism>